<comment type="caution">
    <text evidence="1">The sequence shown here is derived from an EMBL/GenBank/DDBJ whole genome shotgun (WGS) entry which is preliminary data.</text>
</comment>
<organism evidence="1 2">
    <name type="scientific">Smallanthus sonchifolius</name>
    <dbReference type="NCBI Taxonomy" id="185202"/>
    <lineage>
        <taxon>Eukaryota</taxon>
        <taxon>Viridiplantae</taxon>
        <taxon>Streptophyta</taxon>
        <taxon>Embryophyta</taxon>
        <taxon>Tracheophyta</taxon>
        <taxon>Spermatophyta</taxon>
        <taxon>Magnoliopsida</taxon>
        <taxon>eudicotyledons</taxon>
        <taxon>Gunneridae</taxon>
        <taxon>Pentapetalae</taxon>
        <taxon>asterids</taxon>
        <taxon>campanulids</taxon>
        <taxon>Asterales</taxon>
        <taxon>Asteraceae</taxon>
        <taxon>Asteroideae</taxon>
        <taxon>Heliantheae alliance</taxon>
        <taxon>Millerieae</taxon>
        <taxon>Smallanthus</taxon>
    </lineage>
</organism>
<sequence>MLRGSSCEICCPLICLRGTKLAGKHKKNEIEKVEAEFVEFKAGNLKHRQYTSRFNELTQLVSTEERRIKCHVQRLRPRVRIIVKANTLETFEVVIALSGKVYDDVSAKGPFPSENSKRWPSSTKRRGERWSEQKGKKARVDRPKLCSKCERSHPGECHVGIKLCFRCGKMGNYSRDYFSVARCKKCVGSRHMAKYCRRPAKTELGKERDTGAKETDMPRARTRAYALTHEEARENPDVVLGAFLANNTYA</sequence>
<dbReference type="Proteomes" id="UP001056120">
    <property type="component" value="Linkage Group LG07"/>
</dbReference>
<evidence type="ECO:0000313" key="2">
    <source>
        <dbReference type="Proteomes" id="UP001056120"/>
    </source>
</evidence>
<gene>
    <name evidence="1" type="ORF">L1987_20178</name>
</gene>
<reference evidence="1 2" key="2">
    <citation type="journal article" date="2022" name="Mol. Ecol. Resour.">
        <title>The genomes of chicory, endive, great burdock and yacon provide insights into Asteraceae paleo-polyploidization history and plant inulin production.</title>
        <authorList>
            <person name="Fan W."/>
            <person name="Wang S."/>
            <person name="Wang H."/>
            <person name="Wang A."/>
            <person name="Jiang F."/>
            <person name="Liu H."/>
            <person name="Zhao H."/>
            <person name="Xu D."/>
            <person name="Zhang Y."/>
        </authorList>
    </citation>
    <scope>NUCLEOTIDE SEQUENCE [LARGE SCALE GENOMIC DNA]</scope>
    <source>
        <strain evidence="2">cv. Yunnan</strain>
        <tissue evidence="1">Leaves</tissue>
    </source>
</reference>
<name>A0ACB9IRJ4_9ASTR</name>
<evidence type="ECO:0000313" key="1">
    <source>
        <dbReference type="EMBL" id="KAI3810559.1"/>
    </source>
</evidence>
<accession>A0ACB9IRJ4</accession>
<reference evidence="2" key="1">
    <citation type="journal article" date="2022" name="Mol. Ecol. Resour.">
        <title>The genomes of chicory, endive, great burdock and yacon provide insights into Asteraceae palaeo-polyploidization history and plant inulin production.</title>
        <authorList>
            <person name="Fan W."/>
            <person name="Wang S."/>
            <person name="Wang H."/>
            <person name="Wang A."/>
            <person name="Jiang F."/>
            <person name="Liu H."/>
            <person name="Zhao H."/>
            <person name="Xu D."/>
            <person name="Zhang Y."/>
        </authorList>
    </citation>
    <scope>NUCLEOTIDE SEQUENCE [LARGE SCALE GENOMIC DNA]</scope>
    <source>
        <strain evidence="2">cv. Yunnan</strain>
    </source>
</reference>
<keyword evidence="2" id="KW-1185">Reference proteome</keyword>
<proteinExistence type="predicted"/>
<dbReference type="EMBL" id="CM042024">
    <property type="protein sequence ID" value="KAI3810559.1"/>
    <property type="molecule type" value="Genomic_DNA"/>
</dbReference>
<protein>
    <submittedName>
        <fullName evidence="1">Uncharacterized protein</fullName>
    </submittedName>
</protein>